<evidence type="ECO:0000313" key="2">
    <source>
        <dbReference type="EMBL" id="PQA54446.1"/>
    </source>
</evidence>
<sequence length="398" mass="46431">MNINIKTYPAKNGDCFLISFGGVNDSKKHLIIDCGYVDTIKKYLKKDLIRIAEKGEVIEKLIITHIDKDHIQGAIRLLKDNNSEAFIEIKEIWHNTFRHLHHNEQTYIDNSQEKILNQITQKGYAVRKGDMYGQQEISAIQGTTVGALILQGDYNWNTDFDRNAVSIDYKKEISIDENTQIILLSPNNEKLGKLKILWKNELEKYGTKYEEIKSELYDDAFEMHMSWEKDMLKKKSPHISSTKESIEELLLKPFDDDTTITNGSSISFILEIQEKKLLFLADAHPDIIVQSLKEYDEKGLIKFDLIKVSHHGSFHNINKDLLDKIDSTKYIFSTNGDNHNHPHRETIAHIISRPSKSCRELYFNYITENSTYFDNEEWKNNWNYSINYLNQEPYTITL</sequence>
<protein>
    <recommendedName>
        <fullName evidence="1">Metallo-beta-lactamase domain-containing protein</fullName>
    </recommendedName>
</protein>
<reference evidence="3" key="1">
    <citation type="submission" date="2018-02" db="EMBL/GenBank/DDBJ databases">
        <title>Genome sequencing of Solimonas sp. HR-BB.</title>
        <authorList>
            <person name="Lee Y."/>
            <person name="Jeon C.O."/>
        </authorList>
    </citation>
    <scope>NUCLEOTIDE SEQUENCE [LARGE SCALE GENOMIC DNA]</scope>
    <source>
        <strain evidence="3">HR-U</strain>
    </source>
</reference>
<dbReference type="EMBL" id="PTRA01000006">
    <property type="protein sequence ID" value="PQA54446.1"/>
    <property type="molecule type" value="Genomic_DNA"/>
</dbReference>
<dbReference type="NCBIfam" id="NF041809">
    <property type="entry name" value="Avs1a"/>
    <property type="match status" value="1"/>
</dbReference>
<evidence type="ECO:0000313" key="3">
    <source>
        <dbReference type="Proteomes" id="UP000239590"/>
    </source>
</evidence>
<dbReference type="InterPro" id="IPR036866">
    <property type="entry name" value="RibonucZ/Hydroxyglut_hydro"/>
</dbReference>
<dbReference type="Gene3D" id="3.60.15.10">
    <property type="entry name" value="Ribonuclease Z/Hydroxyacylglutathione hydrolase-like"/>
    <property type="match status" value="1"/>
</dbReference>
<evidence type="ECO:0000259" key="1">
    <source>
        <dbReference type="Pfam" id="PF00753"/>
    </source>
</evidence>
<name>A0A2S7IG13_9BACT</name>
<comment type="caution">
    <text evidence="2">The sequence shown here is derived from an EMBL/GenBank/DDBJ whole genome shotgun (WGS) entry which is preliminary data.</text>
</comment>
<dbReference type="OrthoDB" id="418728at2"/>
<dbReference type="PANTHER" id="PTHR30619:SF1">
    <property type="entry name" value="RECOMBINATION PROTEIN 2"/>
    <property type="match status" value="1"/>
</dbReference>
<dbReference type="PANTHER" id="PTHR30619">
    <property type="entry name" value="DNA INTERNALIZATION/COMPETENCE PROTEIN COMEC/REC2"/>
    <property type="match status" value="1"/>
</dbReference>
<dbReference type="InterPro" id="IPR052159">
    <property type="entry name" value="Competence_DNA_uptake"/>
</dbReference>
<dbReference type="SUPFAM" id="SSF56281">
    <property type="entry name" value="Metallo-hydrolase/oxidoreductase"/>
    <property type="match status" value="1"/>
</dbReference>
<proteinExistence type="predicted"/>
<gene>
    <name evidence="2" type="ORF">C5O19_22110</name>
</gene>
<keyword evidence="3" id="KW-1185">Reference proteome</keyword>
<accession>A0A2S7IG13</accession>
<dbReference type="Proteomes" id="UP000239590">
    <property type="component" value="Unassembled WGS sequence"/>
</dbReference>
<feature type="domain" description="Metallo-beta-lactamase" evidence="1">
    <location>
        <begin position="14"/>
        <end position="80"/>
    </location>
</feature>
<dbReference type="Pfam" id="PF00753">
    <property type="entry name" value="Lactamase_B"/>
    <property type="match status" value="1"/>
</dbReference>
<dbReference type="RefSeq" id="WP_104715570.1">
    <property type="nucleotide sequence ID" value="NZ_PTRA01000006.1"/>
</dbReference>
<dbReference type="InterPro" id="IPR001279">
    <property type="entry name" value="Metallo-B-lactamas"/>
</dbReference>
<organism evidence="2 3">
    <name type="scientific">Siphonobacter curvatus</name>
    <dbReference type="NCBI Taxonomy" id="2094562"/>
    <lineage>
        <taxon>Bacteria</taxon>
        <taxon>Pseudomonadati</taxon>
        <taxon>Bacteroidota</taxon>
        <taxon>Cytophagia</taxon>
        <taxon>Cytophagales</taxon>
        <taxon>Cytophagaceae</taxon>
        <taxon>Siphonobacter</taxon>
    </lineage>
</organism>
<dbReference type="AlphaFoldDB" id="A0A2S7IG13"/>